<evidence type="ECO:0000313" key="5">
    <source>
        <dbReference type="Proteomes" id="UP000010796"/>
    </source>
</evidence>
<keyword evidence="1" id="KW-0472">Membrane</keyword>
<organism evidence="4 5">
    <name type="scientific">Echinicola vietnamensis (strain DSM 17526 / LMG 23754 / KMM 6221)</name>
    <dbReference type="NCBI Taxonomy" id="926556"/>
    <lineage>
        <taxon>Bacteria</taxon>
        <taxon>Pseudomonadati</taxon>
        <taxon>Bacteroidota</taxon>
        <taxon>Cytophagia</taxon>
        <taxon>Cytophagales</taxon>
        <taxon>Cyclobacteriaceae</taxon>
        <taxon>Echinicola</taxon>
    </lineage>
</organism>
<dbReference type="HOGENOM" id="CLU_050192_2_2_10"/>
<feature type="domain" description="FecR protein" evidence="2">
    <location>
        <begin position="145"/>
        <end position="233"/>
    </location>
</feature>
<dbReference type="Pfam" id="PF16344">
    <property type="entry name" value="FecR_C"/>
    <property type="match status" value="1"/>
</dbReference>
<dbReference type="AlphaFoldDB" id="L0G3U2"/>
<evidence type="ECO:0000256" key="1">
    <source>
        <dbReference type="SAM" id="Phobius"/>
    </source>
</evidence>
<dbReference type="InterPro" id="IPR012373">
    <property type="entry name" value="Ferrdict_sens_TM"/>
</dbReference>
<dbReference type="Pfam" id="PF04773">
    <property type="entry name" value="FecR"/>
    <property type="match status" value="1"/>
</dbReference>
<dbReference type="GO" id="GO:0016989">
    <property type="term" value="F:sigma factor antagonist activity"/>
    <property type="evidence" value="ECO:0007669"/>
    <property type="project" value="TreeGrafter"/>
</dbReference>
<dbReference type="EMBL" id="CP003346">
    <property type="protein sequence ID" value="AGA80197.1"/>
    <property type="molecule type" value="Genomic_DNA"/>
</dbReference>
<name>L0G3U2_ECHVK</name>
<dbReference type="InterPro" id="IPR032508">
    <property type="entry name" value="FecR_C"/>
</dbReference>
<dbReference type="Gene3D" id="2.60.120.1440">
    <property type="match status" value="1"/>
</dbReference>
<accession>L0G3U2</accession>
<gene>
    <name evidence="4" type="ordered locus">Echvi_3990</name>
</gene>
<keyword evidence="1" id="KW-1133">Transmembrane helix</keyword>
<dbReference type="Gene3D" id="3.55.50.30">
    <property type="match status" value="1"/>
</dbReference>
<proteinExistence type="predicted"/>
<evidence type="ECO:0000259" key="2">
    <source>
        <dbReference type="Pfam" id="PF04773"/>
    </source>
</evidence>
<reference evidence="5" key="1">
    <citation type="submission" date="2012-02" db="EMBL/GenBank/DDBJ databases">
        <title>The complete genome of Echinicola vietnamensis DSM 17526.</title>
        <authorList>
            <person name="Lucas S."/>
            <person name="Copeland A."/>
            <person name="Lapidus A."/>
            <person name="Glavina del Rio T."/>
            <person name="Dalin E."/>
            <person name="Tice H."/>
            <person name="Bruce D."/>
            <person name="Goodwin L."/>
            <person name="Pitluck S."/>
            <person name="Peters L."/>
            <person name="Ovchinnikova G."/>
            <person name="Teshima H."/>
            <person name="Kyrpides N."/>
            <person name="Mavromatis K."/>
            <person name="Ivanova N."/>
            <person name="Brettin T."/>
            <person name="Detter J.C."/>
            <person name="Han C."/>
            <person name="Larimer F."/>
            <person name="Land M."/>
            <person name="Hauser L."/>
            <person name="Markowitz V."/>
            <person name="Cheng J.-F."/>
            <person name="Hugenholtz P."/>
            <person name="Woyke T."/>
            <person name="Wu D."/>
            <person name="Brambilla E."/>
            <person name="Klenk H.-P."/>
            <person name="Eisen J.A."/>
        </authorList>
    </citation>
    <scope>NUCLEOTIDE SEQUENCE [LARGE SCALE GENOMIC DNA]</scope>
    <source>
        <strain evidence="5">DSM 17526 / LMG 23754 / KMM 6221</strain>
    </source>
</reference>
<protein>
    <submittedName>
        <fullName evidence="4">Fe2+-dicitrate sensor, membrane component</fullName>
    </submittedName>
</protein>
<sequence length="356" mass="41112">MSFEPKDEADLLKHPLFIKWISGSSVELDDYWNNWLKKNPEKKVFLIRAKDLAESLSWKEQHRMPTEDFSRIKDNLMLYHAKQAQYQEIDRSHFRHSNSMKKWWLPMAAAVLVMGLLVLSYFEIGDAEQGKSQQVDEWIVKKVPKGMKKVFRLPDGSQVTVNSDSEIRFPSSFEGARTVELEGQAFFEVVKDPDRPFRVKSGQLYTTVLGTSFDIGAYPGDKGFHVAVVTGKVAVRTDNGVSATIFPDEATFFDIDDQSLTKGTYDYDQLIGWKERILKFREESYQHVFDRLARWYNVDFELAEGVEFPGKYSGEFKNESLENVLKGMEYSLKFTYEIQNGKVRISNKTSNRPGVE</sequence>
<dbReference type="RefSeq" id="WP_015267734.1">
    <property type="nucleotide sequence ID" value="NC_019904.1"/>
</dbReference>
<dbReference type="InterPro" id="IPR006860">
    <property type="entry name" value="FecR"/>
</dbReference>
<dbReference type="Proteomes" id="UP000010796">
    <property type="component" value="Chromosome"/>
</dbReference>
<dbReference type="eggNOG" id="COG3712">
    <property type="taxonomic scope" value="Bacteria"/>
</dbReference>
<evidence type="ECO:0000313" key="4">
    <source>
        <dbReference type="EMBL" id="AGA80197.1"/>
    </source>
</evidence>
<feature type="transmembrane region" description="Helical" evidence="1">
    <location>
        <begin position="103"/>
        <end position="122"/>
    </location>
</feature>
<dbReference type="OrthoDB" id="1099916at2"/>
<dbReference type="PANTHER" id="PTHR30273">
    <property type="entry name" value="PERIPLASMIC SIGNAL SENSOR AND SIGMA FACTOR ACTIVATOR FECR-RELATED"/>
    <property type="match status" value="1"/>
</dbReference>
<keyword evidence="1" id="KW-0812">Transmembrane</keyword>
<keyword evidence="5" id="KW-1185">Reference proteome</keyword>
<dbReference type="PANTHER" id="PTHR30273:SF2">
    <property type="entry name" value="PROTEIN FECR"/>
    <property type="match status" value="1"/>
</dbReference>
<dbReference type="PIRSF" id="PIRSF018266">
    <property type="entry name" value="FecR"/>
    <property type="match status" value="1"/>
</dbReference>
<feature type="domain" description="Protein FecR C-terminal" evidence="3">
    <location>
        <begin position="278"/>
        <end position="345"/>
    </location>
</feature>
<dbReference type="STRING" id="926556.Echvi_3990"/>
<evidence type="ECO:0000259" key="3">
    <source>
        <dbReference type="Pfam" id="PF16344"/>
    </source>
</evidence>
<dbReference type="KEGG" id="evi:Echvi_3990"/>